<feature type="transmembrane region" description="Helical" evidence="1">
    <location>
        <begin position="12"/>
        <end position="30"/>
    </location>
</feature>
<reference evidence="2" key="1">
    <citation type="submission" date="2023-08" db="EMBL/GenBank/DDBJ databases">
        <title>Methanolobus mangrovi sp. nov. and Methanolobus sediminis sp. nov, two novel methylotrophic methanogens isolated from mangrove sediments in China.</title>
        <authorList>
            <person name="Zhou J."/>
        </authorList>
    </citation>
    <scope>NUCLEOTIDE SEQUENCE</scope>
    <source>
        <strain evidence="2">FTZ2</strain>
    </source>
</reference>
<dbReference type="KEGG" id="mmav:RE476_12310"/>
<accession>A0AA51UFE4</accession>
<feature type="transmembrane region" description="Helical" evidence="1">
    <location>
        <begin position="85"/>
        <end position="105"/>
    </location>
</feature>
<keyword evidence="3" id="KW-1185">Reference proteome</keyword>
<dbReference type="RefSeq" id="WP_309307929.1">
    <property type="nucleotide sequence ID" value="NZ_CP133594.1"/>
</dbReference>
<dbReference type="GeneID" id="84230937"/>
<name>A0AA51UFE4_9EURY</name>
<feature type="transmembrane region" description="Helical" evidence="1">
    <location>
        <begin position="51"/>
        <end position="73"/>
    </location>
</feature>
<sequence>MNSISIFNFIDLAIRLCIVILSLLTSHLLLKLDADVIRSRIYVSFKNLKKYFIFLTIGFLLYLSEALLSVNSIPGSMQHDAAKGIMLTIFQFSILVFLYHLYVAIRVPDRRIL</sequence>
<keyword evidence="1" id="KW-0812">Transmembrane</keyword>
<dbReference type="EMBL" id="CP133594">
    <property type="protein sequence ID" value="WMW22135.1"/>
    <property type="molecule type" value="Genomic_DNA"/>
</dbReference>
<evidence type="ECO:0000256" key="1">
    <source>
        <dbReference type="SAM" id="Phobius"/>
    </source>
</evidence>
<gene>
    <name evidence="2" type="ORF">RE476_12310</name>
</gene>
<organism evidence="2 3">
    <name type="scientific">Methanolobus mangrovi</name>
    <dbReference type="NCBI Taxonomy" id="3072977"/>
    <lineage>
        <taxon>Archaea</taxon>
        <taxon>Methanobacteriati</taxon>
        <taxon>Methanobacteriota</taxon>
        <taxon>Stenosarchaea group</taxon>
        <taxon>Methanomicrobia</taxon>
        <taxon>Methanosarcinales</taxon>
        <taxon>Methanosarcinaceae</taxon>
        <taxon>Methanolobus</taxon>
    </lineage>
</organism>
<evidence type="ECO:0000313" key="2">
    <source>
        <dbReference type="EMBL" id="WMW22135.1"/>
    </source>
</evidence>
<keyword evidence="1" id="KW-1133">Transmembrane helix</keyword>
<proteinExistence type="predicted"/>
<evidence type="ECO:0000313" key="3">
    <source>
        <dbReference type="Proteomes" id="UP001183006"/>
    </source>
</evidence>
<protein>
    <submittedName>
        <fullName evidence="2">Uncharacterized protein</fullName>
    </submittedName>
</protein>
<keyword evidence="1" id="KW-0472">Membrane</keyword>
<dbReference type="Proteomes" id="UP001183006">
    <property type="component" value="Chromosome"/>
</dbReference>
<dbReference type="AlphaFoldDB" id="A0AA51UFE4"/>